<keyword evidence="2" id="KW-0812">Transmembrane</keyword>
<evidence type="ECO:0000256" key="2">
    <source>
        <dbReference type="SAM" id="Phobius"/>
    </source>
</evidence>
<name>A0A6G1L1T9_9PEZI</name>
<feature type="compositionally biased region" description="Polar residues" evidence="1">
    <location>
        <begin position="33"/>
        <end position="42"/>
    </location>
</feature>
<evidence type="ECO:0000313" key="4">
    <source>
        <dbReference type="Proteomes" id="UP000799436"/>
    </source>
</evidence>
<proteinExistence type="predicted"/>
<keyword evidence="2" id="KW-0472">Membrane</keyword>
<feature type="region of interest" description="Disordered" evidence="1">
    <location>
        <begin position="1"/>
        <end position="42"/>
    </location>
</feature>
<keyword evidence="4" id="KW-1185">Reference proteome</keyword>
<protein>
    <submittedName>
        <fullName evidence="3">Uncharacterized protein</fullName>
    </submittedName>
</protein>
<evidence type="ECO:0000256" key="1">
    <source>
        <dbReference type="SAM" id="MobiDB-lite"/>
    </source>
</evidence>
<feature type="compositionally biased region" description="Polar residues" evidence="1">
    <location>
        <begin position="1"/>
        <end position="15"/>
    </location>
</feature>
<evidence type="ECO:0000313" key="3">
    <source>
        <dbReference type="EMBL" id="KAF2766552.1"/>
    </source>
</evidence>
<reference evidence="3" key="1">
    <citation type="journal article" date="2020" name="Stud. Mycol.">
        <title>101 Dothideomycetes genomes: a test case for predicting lifestyles and emergence of pathogens.</title>
        <authorList>
            <person name="Haridas S."/>
            <person name="Albert R."/>
            <person name="Binder M."/>
            <person name="Bloem J."/>
            <person name="Labutti K."/>
            <person name="Salamov A."/>
            <person name="Andreopoulos B."/>
            <person name="Baker S."/>
            <person name="Barry K."/>
            <person name="Bills G."/>
            <person name="Bluhm B."/>
            <person name="Cannon C."/>
            <person name="Castanera R."/>
            <person name="Culley D."/>
            <person name="Daum C."/>
            <person name="Ezra D."/>
            <person name="Gonzalez J."/>
            <person name="Henrissat B."/>
            <person name="Kuo A."/>
            <person name="Liang C."/>
            <person name="Lipzen A."/>
            <person name="Lutzoni F."/>
            <person name="Magnuson J."/>
            <person name="Mondo S."/>
            <person name="Nolan M."/>
            <person name="Ohm R."/>
            <person name="Pangilinan J."/>
            <person name="Park H.-J."/>
            <person name="Ramirez L."/>
            <person name="Alfaro M."/>
            <person name="Sun H."/>
            <person name="Tritt A."/>
            <person name="Yoshinaga Y."/>
            <person name="Zwiers L.-H."/>
            <person name="Turgeon B."/>
            <person name="Goodwin S."/>
            <person name="Spatafora J."/>
            <person name="Crous P."/>
            <person name="Grigoriev I."/>
        </authorList>
    </citation>
    <scope>NUCLEOTIDE SEQUENCE</scope>
    <source>
        <strain evidence="3">CBS 116005</strain>
    </source>
</reference>
<dbReference type="AlphaFoldDB" id="A0A6G1L1T9"/>
<dbReference type="OrthoDB" id="10505228at2759"/>
<feature type="transmembrane region" description="Helical" evidence="2">
    <location>
        <begin position="213"/>
        <end position="236"/>
    </location>
</feature>
<gene>
    <name evidence="3" type="ORF">EJ03DRAFT_367252</name>
</gene>
<keyword evidence="2" id="KW-1133">Transmembrane helix</keyword>
<sequence length="244" mass="26771">MELPQLKNTSASGSRTPRVRKTKTFSPFRPWTQRASTTPQLTSCSASNAACMLPTNFSSPSPTPDNPANAIEPVVSNPVPLNVVRTSGFHQLELEPELPAYPQRAAPPPYILGTYGGLGTADPNRADESHDHLPPYRSTETLELPAYSEEIVVAQRSPRALANVSRGDVRRWYGRQAEPQRIEDGHASVGQRRRRGDVDVVRLKLERRWRCSLFALAILLLVFIAVGSSAVALSIATGDRHGRS</sequence>
<dbReference type="Proteomes" id="UP000799436">
    <property type="component" value="Unassembled WGS sequence"/>
</dbReference>
<accession>A0A6G1L1T9</accession>
<organism evidence="3 4">
    <name type="scientific">Teratosphaeria nubilosa</name>
    <dbReference type="NCBI Taxonomy" id="161662"/>
    <lineage>
        <taxon>Eukaryota</taxon>
        <taxon>Fungi</taxon>
        <taxon>Dikarya</taxon>
        <taxon>Ascomycota</taxon>
        <taxon>Pezizomycotina</taxon>
        <taxon>Dothideomycetes</taxon>
        <taxon>Dothideomycetidae</taxon>
        <taxon>Mycosphaerellales</taxon>
        <taxon>Teratosphaeriaceae</taxon>
        <taxon>Teratosphaeria</taxon>
    </lineage>
</organism>
<dbReference type="EMBL" id="ML995869">
    <property type="protein sequence ID" value="KAF2766552.1"/>
    <property type="molecule type" value="Genomic_DNA"/>
</dbReference>